<evidence type="ECO:0000313" key="4">
    <source>
        <dbReference type="Proteomes" id="UP001154282"/>
    </source>
</evidence>
<dbReference type="EMBL" id="CAMGYJ010000009">
    <property type="protein sequence ID" value="CAI0539726.1"/>
    <property type="molecule type" value="Genomic_DNA"/>
</dbReference>
<keyword evidence="4" id="KW-1185">Reference proteome</keyword>
<sequence length="207" mass="23652">MWHMLTMEQQQKQGPIHHQCQTIFRLMYIDCKRRNHPMSFSSRCFRSLFSTISIKKKCSIKKETVIVKNECLNAPLAEISMAGTPLSNKNREKTIDATSIDSHQLLPCDYNGSASTGLGTTTCIRNHRLLQLWPKPSHLLCCPSTCFISISKVMTSQSHAFSSSTTMSLRYLNSVMGKKFTVKIELDKTQRLTIPYFSHHRMESTCL</sequence>
<reference evidence="2" key="1">
    <citation type="submission" date="2022-08" db="EMBL/GenBank/DDBJ databases">
        <authorList>
            <person name="Gutierrez-Valencia J."/>
        </authorList>
    </citation>
    <scope>NUCLEOTIDE SEQUENCE</scope>
</reference>
<comment type="caution">
    <text evidence="2">The sequence shown here is derived from an EMBL/GenBank/DDBJ whole genome shotgun (WGS) entry which is preliminary data.</text>
</comment>
<accession>A0AAV0Q3J6</accession>
<organism evidence="2 4">
    <name type="scientific">Linum tenue</name>
    <dbReference type="NCBI Taxonomy" id="586396"/>
    <lineage>
        <taxon>Eukaryota</taxon>
        <taxon>Viridiplantae</taxon>
        <taxon>Streptophyta</taxon>
        <taxon>Embryophyta</taxon>
        <taxon>Tracheophyta</taxon>
        <taxon>Spermatophyta</taxon>
        <taxon>Magnoliopsida</taxon>
        <taxon>eudicotyledons</taxon>
        <taxon>Gunneridae</taxon>
        <taxon>Pentapetalae</taxon>
        <taxon>rosids</taxon>
        <taxon>fabids</taxon>
        <taxon>Malpighiales</taxon>
        <taxon>Linaceae</taxon>
        <taxon>Linum</taxon>
    </lineage>
</organism>
<dbReference type="Proteomes" id="UP001154282">
    <property type="component" value="Unassembled WGS sequence"/>
</dbReference>
<proteinExistence type="predicted"/>
<name>A0AAV0Q3J6_9ROSI</name>
<evidence type="ECO:0000313" key="2">
    <source>
        <dbReference type="EMBL" id="CAI0539726.1"/>
    </source>
</evidence>
<gene>
    <name evidence="1" type="ORF">LITE_LOCUS1975</name>
    <name evidence="2" type="ORF">LITE_LOCUS41391</name>
    <name evidence="3" type="ORF">LITE_LOCUS47518</name>
</gene>
<dbReference type="AlphaFoldDB" id="A0AAV0Q3J6"/>
<evidence type="ECO:0000313" key="3">
    <source>
        <dbReference type="EMBL" id="CAI0555216.1"/>
    </source>
</evidence>
<dbReference type="EMBL" id="CAMGYJ010000010">
    <property type="protein sequence ID" value="CAI0555216.1"/>
    <property type="molecule type" value="Genomic_DNA"/>
</dbReference>
<evidence type="ECO:0000313" key="1">
    <source>
        <dbReference type="EMBL" id="CAI0378708.1"/>
    </source>
</evidence>
<dbReference type="EMBL" id="CAMGYJ010000002">
    <property type="protein sequence ID" value="CAI0378708.1"/>
    <property type="molecule type" value="Genomic_DNA"/>
</dbReference>
<protein>
    <submittedName>
        <fullName evidence="2">Uncharacterized protein</fullName>
    </submittedName>
</protein>